<feature type="transmembrane region" description="Helical" evidence="5">
    <location>
        <begin position="242"/>
        <end position="261"/>
    </location>
</feature>
<sequence>WTSKKNRGTFLGMWNISHNIGGAGAAGVALFGANYFFDGNVAGMFIVPAIIAIVVAFIGFFMGSDSPEAYGLGTAEELFEEPVSEEDKAVSENQMSKLEIFKKYVLFNKVIWLLCFANVFLYVVRIGIDQWSTVYGYEVLGFDKETAISGFTMFETGALIGTCLWGFFSDLINGRRGLVACIALLGVIATLGFYQHADTIFAYQASLFALGFLVFGPQLLIGVAAVGFVPKQGIAVADGIKGTFAYLIGDSFAKLGLGLIADGTPIFGQTGWSGTFVALDTAAIICCSIMAIVAILEERKIHREKKEKKLAEANA</sequence>
<dbReference type="Gene3D" id="1.20.1250.20">
    <property type="entry name" value="MFS general substrate transporter like domains"/>
    <property type="match status" value="2"/>
</dbReference>
<dbReference type="NCBIfam" id="NF007107">
    <property type="entry name" value="PRK09556.1"/>
    <property type="match status" value="1"/>
</dbReference>
<organism evidence="7 8">
    <name type="scientific">Photobacterium damselae subsp. damselae</name>
    <name type="common">Listonella damsela</name>
    <dbReference type="NCBI Taxonomy" id="85581"/>
    <lineage>
        <taxon>Bacteria</taxon>
        <taxon>Pseudomonadati</taxon>
        <taxon>Pseudomonadota</taxon>
        <taxon>Gammaproteobacteria</taxon>
        <taxon>Vibrionales</taxon>
        <taxon>Vibrionaceae</taxon>
        <taxon>Photobacterium</taxon>
    </lineage>
</organism>
<dbReference type="PROSITE" id="PS50850">
    <property type="entry name" value="MFS"/>
    <property type="match status" value="1"/>
</dbReference>
<dbReference type="InterPro" id="IPR051337">
    <property type="entry name" value="OPA_Antiporter"/>
</dbReference>
<dbReference type="EMBL" id="JABXOR010000968">
    <property type="protein sequence ID" value="NVP01593.1"/>
    <property type="molecule type" value="Genomic_DNA"/>
</dbReference>
<protein>
    <submittedName>
        <fullName evidence="7">Hexose-6-phosphate:phosphate antiporter</fullName>
    </submittedName>
</protein>
<evidence type="ECO:0000256" key="3">
    <source>
        <dbReference type="ARBA" id="ARBA00022989"/>
    </source>
</evidence>
<dbReference type="PANTHER" id="PTHR43826:SF2">
    <property type="entry name" value="HEXOSE-6-PHOSPHATE:PHOSPHATE ANTIPORTER"/>
    <property type="match status" value="1"/>
</dbReference>
<keyword evidence="2 5" id="KW-0812">Transmembrane</keyword>
<feature type="transmembrane region" description="Helical" evidence="5">
    <location>
        <begin position="273"/>
        <end position="296"/>
    </location>
</feature>
<evidence type="ECO:0000256" key="5">
    <source>
        <dbReference type="SAM" id="Phobius"/>
    </source>
</evidence>
<dbReference type="AlphaFoldDB" id="A0A850QTZ9"/>
<dbReference type="GO" id="GO:0012505">
    <property type="term" value="C:endomembrane system"/>
    <property type="evidence" value="ECO:0007669"/>
    <property type="project" value="UniProtKB-SubCell"/>
</dbReference>
<dbReference type="InterPro" id="IPR011701">
    <property type="entry name" value="MFS"/>
</dbReference>
<accession>A0A850QTZ9</accession>
<dbReference type="GO" id="GO:0061513">
    <property type="term" value="F:glucose 6-phosphate:phosphate antiporter activity"/>
    <property type="evidence" value="ECO:0007669"/>
    <property type="project" value="TreeGrafter"/>
</dbReference>
<evidence type="ECO:0000313" key="7">
    <source>
        <dbReference type="EMBL" id="NVP01593.1"/>
    </source>
</evidence>
<feature type="transmembrane region" description="Helical" evidence="5">
    <location>
        <begin position="20"/>
        <end position="37"/>
    </location>
</feature>
<feature type="transmembrane region" description="Helical" evidence="5">
    <location>
        <begin position="177"/>
        <end position="195"/>
    </location>
</feature>
<evidence type="ECO:0000256" key="2">
    <source>
        <dbReference type="ARBA" id="ARBA00022692"/>
    </source>
</evidence>
<feature type="non-terminal residue" evidence="7">
    <location>
        <position position="1"/>
    </location>
</feature>
<evidence type="ECO:0000259" key="6">
    <source>
        <dbReference type="PROSITE" id="PS50850"/>
    </source>
</evidence>
<reference evidence="7 8" key="1">
    <citation type="submission" date="2020-06" db="EMBL/GenBank/DDBJ databases">
        <title>Photobacterium damselae subsp. damselae comparative genomics.</title>
        <authorList>
            <person name="Osorio C.R."/>
        </authorList>
    </citation>
    <scope>NUCLEOTIDE SEQUENCE [LARGE SCALE GENOMIC DNA]</scope>
    <source>
        <strain evidence="7 8">TW250/03</strain>
    </source>
</reference>
<dbReference type="SUPFAM" id="SSF103473">
    <property type="entry name" value="MFS general substrate transporter"/>
    <property type="match status" value="1"/>
</dbReference>
<evidence type="ECO:0000256" key="1">
    <source>
        <dbReference type="ARBA" id="ARBA00004127"/>
    </source>
</evidence>
<comment type="subcellular location">
    <subcellularLocation>
        <location evidence="1">Endomembrane system</location>
        <topology evidence="1">Multi-pass membrane protein</topology>
    </subcellularLocation>
</comment>
<keyword evidence="4 5" id="KW-0472">Membrane</keyword>
<keyword evidence="3 5" id="KW-1133">Transmembrane helix</keyword>
<feature type="transmembrane region" description="Helical" evidence="5">
    <location>
        <begin position="207"/>
        <end position="230"/>
    </location>
</feature>
<dbReference type="GO" id="GO:0035435">
    <property type="term" value="P:phosphate ion transmembrane transport"/>
    <property type="evidence" value="ECO:0007669"/>
    <property type="project" value="TreeGrafter"/>
</dbReference>
<name>A0A850QTZ9_PHODD</name>
<feature type="transmembrane region" description="Helical" evidence="5">
    <location>
        <begin position="43"/>
        <end position="62"/>
    </location>
</feature>
<comment type="caution">
    <text evidence="7">The sequence shown here is derived from an EMBL/GenBank/DDBJ whole genome shotgun (WGS) entry which is preliminary data.</text>
</comment>
<dbReference type="Pfam" id="PF07690">
    <property type="entry name" value="MFS_1"/>
    <property type="match status" value="1"/>
</dbReference>
<dbReference type="GO" id="GO:0005886">
    <property type="term" value="C:plasma membrane"/>
    <property type="evidence" value="ECO:0007669"/>
    <property type="project" value="TreeGrafter"/>
</dbReference>
<feature type="domain" description="Major facilitator superfamily (MFS) profile" evidence="6">
    <location>
        <begin position="1"/>
        <end position="300"/>
    </location>
</feature>
<feature type="transmembrane region" description="Helical" evidence="5">
    <location>
        <begin position="110"/>
        <end position="128"/>
    </location>
</feature>
<dbReference type="PANTHER" id="PTHR43826">
    <property type="entry name" value="GLUCOSE-6-PHOSPHATE EXCHANGER SLC37A4"/>
    <property type="match status" value="1"/>
</dbReference>
<proteinExistence type="predicted"/>
<dbReference type="InterPro" id="IPR020846">
    <property type="entry name" value="MFS_dom"/>
</dbReference>
<gene>
    <name evidence="7" type="primary">uhpT</name>
    <name evidence="7" type="ORF">HWA77_15370</name>
</gene>
<dbReference type="InterPro" id="IPR036259">
    <property type="entry name" value="MFS_trans_sf"/>
</dbReference>
<evidence type="ECO:0000256" key="4">
    <source>
        <dbReference type="ARBA" id="ARBA00023136"/>
    </source>
</evidence>
<evidence type="ECO:0000313" key="8">
    <source>
        <dbReference type="Proteomes" id="UP000533429"/>
    </source>
</evidence>
<feature type="transmembrane region" description="Helical" evidence="5">
    <location>
        <begin position="148"/>
        <end position="168"/>
    </location>
</feature>
<dbReference type="Proteomes" id="UP000533429">
    <property type="component" value="Unassembled WGS sequence"/>
</dbReference>